<dbReference type="SUPFAM" id="SSF53067">
    <property type="entry name" value="Actin-like ATPase domain"/>
    <property type="match status" value="2"/>
</dbReference>
<dbReference type="Proteomes" id="UP000664534">
    <property type="component" value="Unassembled WGS sequence"/>
</dbReference>
<keyword evidence="2" id="KW-1185">Reference proteome</keyword>
<evidence type="ECO:0000313" key="1">
    <source>
        <dbReference type="EMBL" id="CAF9927583.1"/>
    </source>
</evidence>
<dbReference type="AlphaFoldDB" id="A0A8H3FTL6"/>
<dbReference type="EMBL" id="CAJPDT010000047">
    <property type="protein sequence ID" value="CAF9927583.1"/>
    <property type="molecule type" value="Genomic_DNA"/>
</dbReference>
<accession>A0A8H3FTL6</accession>
<dbReference type="PANTHER" id="PTHR14187">
    <property type="entry name" value="ALPHA KINASE/ELONGATION FACTOR 2 KINASE"/>
    <property type="match status" value="1"/>
</dbReference>
<evidence type="ECO:0000313" key="2">
    <source>
        <dbReference type="Proteomes" id="UP000664534"/>
    </source>
</evidence>
<dbReference type="Gene3D" id="3.30.420.40">
    <property type="match status" value="1"/>
</dbReference>
<sequence>MTALREHFEKSLRHKIPESALRAIPIEYIITVPAVWSDMAQAKTRLCAEQAGISAGAALHVISEPETAALYALNALDPHGLKIEDTFINTYSRIPGLQDNTELQIRKNRITLSETEVKAIFEPVVKEMLKLMTDQIKAAKRHVKTVILVGGFGQSAYLRDAIREELKSSNVEILQSPNGWSAIVLDALMKGLASTSPGFATIEISGRSARKHYGINTGIQYLESAHGDARKIYDACAGYYRTYEMGWFIKKVPFGNSDINLDYLDQADTEQKGDLVKENKPVRLTYHQTRLVSRGHFKKFSTIIYCSSDPQNTGAPKYVEDETVTQLVKVEADLSRIPVSKIPKTKGADSKMYYQIDYEIQVIYMSAYTSYELIYGGQNYGQITSEYV</sequence>
<comment type="caution">
    <text evidence="1">The sequence shown here is derived from an EMBL/GenBank/DDBJ whole genome shotgun (WGS) entry which is preliminary data.</text>
</comment>
<organism evidence="1 2">
    <name type="scientific">Imshaugia aleurites</name>
    <dbReference type="NCBI Taxonomy" id="172621"/>
    <lineage>
        <taxon>Eukaryota</taxon>
        <taxon>Fungi</taxon>
        <taxon>Dikarya</taxon>
        <taxon>Ascomycota</taxon>
        <taxon>Pezizomycotina</taxon>
        <taxon>Lecanoromycetes</taxon>
        <taxon>OSLEUM clade</taxon>
        <taxon>Lecanoromycetidae</taxon>
        <taxon>Lecanorales</taxon>
        <taxon>Lecanorineae</taxon>
        <taxon>Parmeliaceae</taxon>
        <taxon>Imshaugia</taxon>
    </lineage>
</organism>
<dbReference type="CDD" id="cd10170">
    <property type="entry name" value="ASKHA_NBD_HSP70"/>
    <property type="match status" value="1"/>
</dbReference>
<gene>
    <name evidence="1" type="ORF">IMSHALPRED_007244</name>
</gene>
<name>A0A8H3FTL6_9LECA</name>
<dbReference type="PANTHER" id="PTHR14187:SF82">
    <property type="entry name" value="FAMILY CHAPERONE, PUTATIVE (AFU_ORTHOLOGUE AFUA_7G08575)-RELATED"/>
    <property type="match status" value="1"/>
</dbReference>
<proteinExistence type="predicted"/>
<dbReference type="InterPro" id="IPR043129">
    <property type="entry name" value="ATPase_NBD"/>
</dbReference>
<protein>
    <submittedName>
        <fullName evidence="1">Uncharacterized protein</fullName>
    </submittedName>
</protein>
<reference evidence="1" key="1">
    <citation type="submission" date="2021-03" db="EMBL/GenBank/DDBJ databases">
        <authorList>
            <person name="Tagirdzhanova G."/>
        </authorList>
    </citation>
    <scope>NUCLEOTIDE SEQUENCE</scope>
</reference>
<dbReference type="OrthoDB" id="5359343at2759"/>